<evidence type="ECO:0000313" key="2">
    <source>
        <dbReference type="Proteomes" id="UP000765509"/>
    </source>
</evidence>
<name>A0A9Q3F0U7_9BASI</name>
<protein>
    <recommendedName>
        <fullName evidence="3">SNF2 N-terminal domain-containing protein</fullName>
    </recommendedName>
</protein>
<dbReference type="InterPro" id="IPR027417">
    <property type="entry name" value="P-loop_NTPase"/>
</dbReference>
<proteinExistence type="predicted"/>
<comment type="caution">
    <text evidence="1">The sequence shown here is derived from an EMBL/GenBank/DDBJ whole genome shotgun (WGS) entry which is preliminary data.</text>
</comment>
<dbReference type="OrthoDB" id="5330228at2759"/>
<evidence type="ECO:0000313" key="1">
    <source>
        <dbReference type="EMBL" id="MBW0528635.1"/>
    </source>
</evidence>
<dbReference type="EMBL" id="AVOT02034519">
    <property type="protein sequence ID" value="MBW0528635.1"/>
    <property type="molecule type" value="Genomic_DNA"/>
</dbReference>
<dbReference type="AlphaFoldDB" id="A0A9Q3F0U7"/>
<dbReference type="Proteomes" id="UP000765509">
    <property type="component" value="Unassembled WGS sequence"/>
</dbReference>
<dbReference type="SUPFAM" id="SSF52540">
    <property type="entry name" value="P-loop containing nucleoside triphosphate hydrolases"/>
    <property type="match status" value="1"/>
</dbReference>
<keyword evidence="2" id="KW-1185">Reference proteome</keyword>
<accession>A0A9Q3F0U7</accession>
<evidence type="ECO:0008006" key="3">
    <source>
        <dbReference type="Google" id="ProtNLM"/>
    </source>
</evidence>
<organism evidence="1 2">
    <name type="scientific">Austropuccinia psidii MF-1</name>
    <dbReference type="NCBI Taxonomy" id="1389203"/>
    <lineage>
        <taxon>Eukaryota</taxon>
        <taxon>Fungi</taxon>
        <taxon>Dikarya</taxon>
        <taxon>Basidiomycota</taxon>
        <taxon>Pucciniomycotina</taxon>
        <taxon>Pucciniomycetes</taxon>
        <taxon>Pucciniales</taxon>
        <taxon>Sphaerophragmiaceae</taxon>
        <taxon>Austropuccinia</taxon>
    </lineage>
</organism>
<dbReference type="InterPro" id="IPR038718">
    <property type="entry name" value="SNF2-like_sf"/>
</dbReference>
<sequence length="110" mass="12107">MDNAPLTFGPPQTLDSLLMPGTSLKKDHQLIQIPFDQYPSGRTVVDDMGLGKTIQAIALIGTSKGQLITNPQCSMPTSRDHQLAIRNIQAYSGWSTASQHLPWPHWSLII</sequence>
<gene>
    <name evidence="1" type="ORF">O181_068350</name>
</gene>
<reference evidence="1" key="1">
    <citation type="submission" date="2021-03" db="EMBL/GenBank/DDBJ databases">
        <title>Draft genome sequence of rust myrtle Austropuccinia psidii MF-1, a brazilian biotype.</title>
        <authorList>
            <person name="Quecine M.C."/>
            <person name="Pachon D.M.R."/>
            <person name="Bonatelli M.L."/>
            <person name="Correr F.H."/>
            <person name="Franceschini L.M."/>
            <person name="Leite T.F."/>
            <person name="Margarido G.R.A."/>
            <person name="Almeida C.A."/>
            <person name="Ferrarezi J.A."/>
            <person name="Labate C.A."/>
        </authorList>
    </citation>
    <scope>NUCLEOTIDE SEQUENCE</scope>
    <source>
        <strain evidence="1">MF-1</strain>
    </source>
</reference>
<dbReference type="Gene3D" id="3.40.50.10810">
    <property type="entry name" value="Tandem AAA-ATPase domain"/>
    <property type="match status" value="1"/>
</dbReference>